<dbReference type="PROSITE" id="PS01124">
    <property type="entry name" value="HTH_ARAC_FAMILY_2"/>
    <property type="match status" value="1"/>
</dbReference>
<dbReference type="Gene3D" id="1.10.10.60">
    <property type="entry name" value="Homeodomain-like"/>
    <property type="match status" value="1"/>
</dbReference>
<proteinExistence type="predicted"/>
<dbReference type="GO" id="GO:0043565">
    <property type="term" value="F:sequence-specific DNA binding"/>
    <property type="evidence" value="ECO:0007669"/>
    <property type="project" value="InterPro"/>
</dbReference>
<dbReference type="PANTHER" id="PTHR43280:SF32">
    <property type="entry name" value="TRANSCRIPTIONAL REGULATORY PROTEIN"/>
    <property type="match status" value="1"/>
</dbReference>
<keyword evidence="6" id="KW-1185">Reference proteome</keyword>
<keyword evidence="3" id="KW-0804">Transcription</keyword>
<sequence>MKQTDSAQKLIGINQLDTMLLVDDYQIPLYQILLIDRDTVAQVDFTAYNIPAHSILFLSPYQHLQIHHAPHLSYRQLTFHGDYYCIEYHKKEVACNGILFNNIYIQPYVTVGTSLFNEIEQIYQKVADEISLSPSNSDSIIKAYLQLLLALCSKEKKLIMEGFSPLDHTNNTTGNIFQKRLEEFFRTQKSVQYYADQANINLDSFSKKIRQQLGKSPSLLIQERTVLEAKKLLHLTHLPIKEIAETLNFNDEYYFSRYFKKNVGISPSQYREKVGISIVAK</sequence>
<evidence type="ECO:0000259" key="4">
    <source>
        <dbReference type="PROSITE" id="PS01124"/>
    </source>
</evidence>
<dbReference type="EMBL" id="FUZF01000005">
    <property type="protein sequence ID" value="SKB65641.1"/>
    <property type="molecule type" value="Genomic_DNA"/>
</dbReference>
<organism evidence="5 6">
    <name type="scientific">Sphingobacterium nematocida</name>
    <dbReference type="NCBI Taxonomy" id="1513896"/>
    <lineage>
        <taxon>Bacteria</taxon>
        <taxon>Pseudomonadati</taxon>
        <taxon>Bacteroidota</taxon>
        <taxon>Sphingobacteriia</taxon>
        <taxon>Sphingobacteriales</taxon>
        <taxon>Sphingobacteriaceae</taxon>
        <taxon>Sphingobacterium</taxon>
    </lineage>
</organism>
<dbReference type="InterPro" id="IPR020449">
    <property type="entry name" value="Tscrpt_reg_AraC-type_HTH"/>
</dbReference>
<protein>
    <submittedName>
        <fullName evidence="5">AraC-type DNA-binding protein</fullName>
    </submittedName>
</protein>
<dbReference type="GO" id="GO:0003700">
    <property type="term" value="F:DNA-binding transcription factor activity"/>
    <property type="evidence" value="ECO:0007669"/>
    <property type="project" value="InterPro"/>
</dbReference>
<dbReference type="SMART" id="SM00342">
    <property type="entry name" value="HTH_ARAC"/>
    <property type="match status" value="1"/>
</dbReference>
<dbReference type="SUPFAM" id="SSF46689">
    <property type="entry name" value="Homeodomain-like"/>
    <property type="match status" value="1"/>
</dbReference>
<dbReference type="Pfam" id="PF12833">
    <property type="entry name" value="HTH_18"/>
    <property type="match status" value="1"/>
</dbReference>
<dbReference type="STRING" id="1513896.SAMN05660841_01731"/>
<keyword evidence="2 5" id="KW-0238">DNA-binding</keyword>
<gene>
    <name evidence="5" type="ORF">SAMN05660841_01731</name>
</gene>
<dbReference type="InterPro" id="IPR009057">
    <property type="entry name" value="Homeodomain-like_sf"/>
</dbReference>
<dbReference type="RefSeq" id="WP_079642678.1">
    <property type="nucleotide sequence ID" value="NZ_FUZF01000005.1"/>
</dbReference>
<evidence type="ECO:0000313" key="5">
    <source>
        <dbReference type="EMBL" id="SKB65641.1"/>
    </source>
</evidence>
<evidence type="ECO:0000256" key="2">
    <source>
        <dbReference type="ARBA" id="ARBA00023125"/>
    </source>
</evidence>
<dbReference type="InterPro" id="IPR018060">
    <property type="entry name" value="HTH_AraC"/>
</dbReference>
<evidence type="ECO:0000256" key="1">
    <source>
        <dbReference type="ARBA" id="ARBA00023015"/>
    </source>
</evidence>
<name>A0A1T5D227_9SPHI</name>
<dbReference type="PRINTS" id="PR00032">
    <property type="entry name" value="HTHARAC"/>
</dbReference>
<reference evidence="6" key="1">
    <citation type="submission" date="2017-02" db="EMBL/GenBank/DDBJ databases">
        <authorList>
            <person name="Varghese N."/>
            <person name="Submissions S."/>
        </authorList>
    </citation>
    <scope>NUCLEOTIDE SEQUENCE [LARGE SCALE GENOMIC DNA]</scope>
    <source>
        <strain evidence="6">DSM 24091</strain>
    </source>
</reference>
<accession>A0A1T5D227</accession>
<keyword evidence="1" id="KW-0805">Transcription regulation</keyword>
<dbReference type="PANTHER" id="PTHR43280">
    <property type="entry name" value="ARAC-FAMILY TRANSCRIPTIONAL REGULATOR"/>
    <property type="match status" value="1"/>
</dbReference>
<evidence type="ECO:0000256" key="3">
    <source>
        <dbReference type="ARBA" id="ARBA00023163"/>
    </source>
</evidence>
<evidence type="ECO:0000313" key="6">
    <source>
        <dbReference type="Proteomes" id="UP000190150"/>
    </source>
</evidence>
<dbReference type="Proteomes" id="UP000190150">
    <property type="component" value="Unassembled WGS sequence"/>
</dbReference>
<feature type="domain" description="HTH araC/xylS-type" evidence="4">
    <location>
        <begin position="175"/>
        <end position="273"/>
    </location>
</feature>
<dbReference type="AlphaFoldDB" id="A0A1T5D227"/>